<organism evidence="1">
    <name type="scientific">Anguilla anguilla</name>
    <name type="common">European freshwater eel</name>
    <name type="synonym">Muraena anguilla</name>
    <dbReference type="NCBI Taxonomy" id="7936"/>
    <lineage>
        <taxon>Eukaryota</taxon>
        <taxon>Metazoa</taxon>
        <taxon>Chordata</taxon>
        <taxon>Craniata</taxon>
        <taxon>Vertebrata</taxon>
        <taxon>Euteleostomi</taxon>
        <taxon>Actinopterygii</taxon>
        <taxon>Neopterygii</taxon>
        <taxon>Teleostei</taxon>
        <taxon>Anguilliformes</taxon>
        <taxon>Anguillidae</taxon>
        <taxon>Anguilla</taxon>
    </lineage>
</organism>
<sequence>MIVQYWEALKTLQCTFIPSCIVTHSLYTTP</sequence>
<accession>A0A0E9UIS5</accession>
<dbReference type="AlphaFoldDB" id="A0A0E9UIS5"/>
<evidence type="ECO:0000313" key="1">
    <source>
        <dbReference type="EMBL" id="JAH65671.1"/>
    </source>
</evidence>
<name>A0A0E9UIS5_ANGAN</name>
<dbReference type="EMBL" id="GBXM01042906">
    <property type="protein sequence ID" value="JAH65671.1"/>
    <property type="molecule type" value="Transcribed_RNA"/>
</dbReference>
<reference evidence="1" key="1">
    <citation type="submission" date="2014-11" db="EMBL/GenBank/DDBJ databases">
        <authorList>
            <person name="Amaro Gonzalez C."/>
        </authorList>
    </citation>
    <scope>NUCLEOTIDE SEQUENCE</scope>
</reference>
<protein>
    <submittedName>
        <fullName evidence="1">Uncharacterized protein</fullName>
    </submittedName>
</protein>
<reference evidence="1" key="2">
    <citation type="journal article" date="2015" name="Fish Shellfish Immunol.">
        <title>Early steps in the European eel (Anguilla anguilla)-Vibrio vulnificus interaction in the gills: Role of the RtxA13 toxin.</title>
        <authorList>
            <person name="Callol A."/>
            <person name="Pajuelo D."/>
            <person name="Ebbesson L."/>
            <person name="Teles M."/>
            <person name="MacKenzie S."/>
            <person name="Amaro C."/>
        </authorList>
    </citation>
    <scope>NUCLEOTIDE SEQUENCE</scope>
</reference>
<proteinExistence type="predicted"/>